<sequence>MFLAQGSQSSQLDSESSPFCLWKTLVVSFRRIASSARIPSFRVPSKTRIACYFFSKRFLRSSCLALSFCLKSAGGFYDFPPLSPRFLVHEYALSVLPVLRASILPYDLAPLWTFFIWEIRATFLRILSLLVSFKEGCGVHLWRPF</sequence>
<reference evidence="1" key="1">
    <citation type="submission" date="2018-11" db="EMBL/GenBank/DDBJ databases">
        <authorList>
            <person name="Grassa J C."/>
        </authorList>
    </citation>
    <scope>NUCLEOTIDE SEQUENCE [LARGE SCALE GENOMIC DNA]</scope>
</reference>
<protein>
    <submittedName>
        <fullName evidence="1">Uncharacterized protein</fullName>
    </submittedName>
</protein>
<dbReference type="Gramene" id="evm.model.05.1615">
    <property type="protein sequence ID" value="cds.evm.model.05.1615"/>
    <property type="gene ID" value="evm.TU.05.1615"/>
</dbReference>
<dbReference type="Proteomes" id="UP000596661">
    <property type="component" value="Chromosome 5"/>
</dbReference>
<evidence type="ECO:0000313" key="1">
    <source>
        <dbReference type="EnsemblPlants" id="cds.evm.model.05.1615"/>
    </source>
</evidence>
<organism evidence="1 2">
    <name type="scientific">Cannabis sativa</name>
    <name type="common">Hemp</name>
    <name type="synonym">Marijuana</name>
    <dbReference type="NCBI Taxonomy" id="3483"/>
    <lineage>
        <taxon>Eukaryota</taxon>
        <taxon>Viridiplantae</taxon>
        <taxon>Streptophyta</taxon>
        <taxon>Embryophyta</taxon>
        <taxon>Tracheophyta</taxon>
        <taxon>Spermatophyta</taxon>
        <taxon>Magnoliopsida</taxon>
        <taxon>eudicotyledons</taxon>
        <taxon>Gunneridae</taxon>
        <taxon>Pentapetalae</taxon>
        <taxon>rosids</taxon>
        <taxon>fabids</taxon>
        <taxon>Rosales</taxon>
        <taxon>Cannabaceae</taxon>
        <taxon>Cannabis</taxon>
    </lineage>
</organism>
<dbReference type="EnsemblPlants" id="evm.model.05.1615">
    <property type="protein sequence ID" value="cds.evm.model.05.1615"/>
    <property type="gene ID" value="evm.TU.05.1615"/>
</dbReference>
<dbReference type="AlphaFoldDB" id="A0A803PM16"/>
<evidence type="ECO:0000313" key="2">
    <source>
        <dbReference type="Proteomes" id="UP000596661"/>
    </source>
</evidence>
<reference evidence="1" key="2">
    <citation type="submission" date="2021-03" db="UniProtKB">
        <authorList>
            <consortium name="EnsemblPlants"/>
        </authorList>
    </citation>
    <scope>IDENTIFICATION</scope>
</reference>
<accession>A0A803PM16</accession>
<dbReference type="EMBL" id="UZAU01000542">
    <property type="status" value="NOT_ANNOTATED_CDS"/>
    <property type="molecule type" value="Genomic_DNA"/>
</dbReference>
<proteinExistence type="predicted"/>
<name>A0A803PM16_CANSA</name>
<keyword evidence="2" id="KW-1185">Reference proteome</keyword>